<dbReference type="OrthoDB" id="9800332at2"/>
<dbReference type="GO" id="GO:0000287">
    <property type="term" value="F:magnesium ion binding"/>
    <property type="evidence" value="ECO:0007669"/>
    <property type="project" value="UniProtKB-UniRule"/>
</dbReference>
<dbReference type="GO" id="GO:0005829">
    <property type="term" value="C:cytosol"/>
    <property type="evidence" value="ECO:0007669"/>
    <property type="project" value="TreeGrafter"/>
</dbReference>
<dbReference type="HAMAP" id="MF_00109">
    <property type="entry name" value="Shikimate_kinase"/>
    <property type="match status" value="1"/>
</dbReference>
<evidence type="ECO:0000256" key="6">
    <source>
        <dbReference type="ARBA" id="ARBA00023141"/>
    </source>
</evidence>
<dbReference type="PANTHER" id="PTHR21087:SF16">
    <property type="entry name" value="SHIKIMATE KINASE 1, CHLOROPLASTIC"/>
    <property type="match status" value="1"/>
</dbReference>
<proteinExistence type="inferred from homology"/>
<comment type="subcellular location">
    <subcellularLocation>
        <location evidence="7">Cytoplasm</location>
    </subcellularLocation>
</comment>
<gene>
    <name evidence="7" type="primary">aroK</name>
    <name evidence="8" type="ORF">BFP71_18885</name>
</gene>
<evidence type="ECO:0000256" key="7">
    <source>
        <dbReference type="HAMAP-Rule" id="MF_00109"/>
    </source>
</evidence>
<comment type="similarity">
    <text evidence="7">Belongs to the shikimate kinase family.</text>
</comment>
<dbReference type="CDD" id="cd00464">
    <property type="entry name" value="SK"/>
    <property type="match status" value="1"/>
</dbReference>
<evidence type="ECO:0000256" key="3">
    <source>
        <dbReference type="ARBA" id="ARBA00022741"/>
    </source>
</evidence>
<sequence length="173" mass="19348">MSVKKGIFLIGLAGSGKTTLGKSLAKSIGYKFIDLDQVIVEREGLSIPDIFKNQGQGQFRLYEKEALHEVIAVEDTFVLATGGGTPCFHFNMDAMNESGTTIYLDVNPGDLALRIIEGGVEKRPMFTSYDHQDLIQEIREMKNIREAYYSQAQIKIRDNRITAETIISKLNDL</sequence>
<dbReference type="EC" id="2.7.1.71" evidence="7"/>
<keyword evidence="2 7" id="KW-0808">Transferase</keyword>
<keyword evidence="7" id="KW-0479">Metal-binding</keyword>
<keyword evidence="7" id="KW-0460">Magnesium</keyword>
<keyword evidence="3 7" id="KW-0547">Nucleotide-binding</keyword>
<comment type="cofactor">
    <cofactor evidence="7">
        <name>Mg(2+)</name>
        <dbReference type="ChEBI" id="CHEBI:18420"/>
    </cofactor>
    <text evidence="7">Binds 1 Mg(2+) ion per subunit.</text>
</comment>
<name>A0A1E5T257_9BACT</name>
<dbReference type="PRINTS" id="PR01100">
    <property type="entry name" value="SHIKIMTKNASE"/>
</dbReference>
<comment type="caution">
    <text evidence="8">The sequence shown here is derived from an EMBL/GenBank/DDBJ whole genome shotgun (WGS) entry which is preliminary data.</text>
</comment>
<dbReference type="GO" id="GO:0004765">
    <property type="term" value="F:shikimate kinase activity"/>
    <property type="evidence" value="ECO:0007669"/>
    <property type="project" value="UniProtKB-UniRule"/>
</dbReference>
<evidence type="ECO:0000256" key="2">
    <source>
        <dbReference type="ARBA" id="ARBA00022679"/>
    </source>
</evidence>
<comment type="catalytic activity">
    <reaction evidence="7">
        <text>shikimate + ATP = 3-phosphoshikimate + ADP + H(+)</text>
        <dbReference type="Rhea" id="RHEA:13121"/>
        <dbReference type="ChEBI" id="CHEBI:15378"/>
        <dbReference type="ChEBI" id="CHEBI:30616"/>
        <dbReference type="ChEBI" id="CHEBI:36208"/>
        <dbReference type="ChEBI" id="CHEBI:145989"/>
        <dbReference type="ChEBI" id="CHEBI:456216"/>
        <dbReference type="EC" id="2.7.1.71"/>
    </reaction>
</comment>
<dbReference type="EMBL" id="MDGQ01000005">
    <property type="protein sequence ID" value="OEK05450.1"/>
    <property type="molecule type" value="Genomic_DNA"/>
</dbReference>
<dbReference type="SUPFAM" id="SSF52540">
    <property type="entry name" value="P-loop containing nucleoside triphosphate hydrolases"/>
    <property type="match status" value="1"/>
</dbReference>
<evidence type="ECO:0000256" key="4">
    <source>
        <dbReference type="ARBA" id="ARBA00022777"/>
    </source>
</evidence>
<keyword evidence="5 7" id="KW-0067">ATP-binding</keyword>
<comment type="subunit">
    <text evidence="7">Monomer.</text>
</comment>
<evidence type="ECO:0000256" key="1">
    <source>
        <dbReference type="ARBA" id="ARBA00022605"/>
    </source>
</evidence>
<evidence type="ECO:0000313" key="9">
    <source>
        <dbReference type="Proteomes" id="UP000095552"/>
    </source>
</evidence>
<keyword evidence="7" id="KW-0963">Cytoplasm</keyword>
<feature type="binding site" evidence="7">
    <location>
        <begin position="14"/>
        <end position="19"/>
    </location>
    <ligand>
        <name>ATP</name>
        <dbReference type="ChEBI" id="CHEBI:30616"/>
    </ligand>
</feature>
<dbReference type="GO" id="GO:0009423">
    <property type="term" value="P:chorismate biosynthetic process"/>
    <property type="evidence" value="ECO:0007669"/>
    <property type="project" value="UniProtKB-UniRule"/>
</dbReference>
<dbReference type="InterPro" id="IPR000623">
    <property type="entry name" value="Shikimate_kinase/TSH1"/>
</dbReference>
<feature type="binding site" evidence="7">
    <location>
        <position position="18"/>
    </location>
    <ligand>
        <name>Mg(2+)</name>
        <dbReference type="ChEBI" id="CHEBI:18420"/>
    </ligand>
</feature>
<comment type="pathway">
    <text evidence="7">Metabolic intermediate biosynthesis; chorismate biosynthesis; chorismate from D-erythrose 4-phosphate and phosphoenolpyruvate: step 5/7.</text>
</comment>
<reference evidence="8 9" key="1">
    <citation type="submission" date="2016-08" db="EMBL/GenBank/DDBJ databases">
        <title>Draft genome of Fabibacter sp. strain SK-8.</title>
        <authorList>
            <person name="Wong S.-K."/>
            <person name="Hamasaki K."/>
            <person name="Yoshizawa S."/>
        </authorList>
    </citation>
    <scope>NUCLEOTIDE SEQUENCE [LARGE SCALE GENOMIC DNA]</scope>
    <source>
        <strain evidence="8 9">SK-8</strain>
    </source>
</reference>
<organism evidence="8 9">
    <name type="scientific">Roseivirga misakiensis</name>
    <dbReference type="NCBI Taxonomy" id="1563681"/>
    <lineage>
        <taxon>Bacteria</taxon>
        <taxon>Pseudomonadati</taxon>
        <taxon>Bacteroidota</taxon>
        <taxon>Cytophagia</taxon>
        <taxon>Cytophagales</taxon>
        <taxon>Roseivirgaceae</taxon>
        <taxon>Roseivirga</taxon>
    </lineage>
</organism>
<dbReference type="Proteomes" id="UP000095552">
    <property type="component" value="Unassembled WGS sequence"/>
</dbReference>
<keyword evidence="6 7" id="KW-0057">Aromatic amino acid biosynthesis</keyword>
<dbReference type="AlphaFoldDB" id="A0A1E5T257"/>
<comment type="caution">
    <text evidence="7">Lacks conserved residue(s) required for the propagation of feature annotation.</text>
</comment>
<dbReference type="STRING" id="1563681.BFP71_18885"/>
<dbReference type="InterPro" id="IPR031322">
    <property type="entry name" value="Shikimate/glucono_kinase"/>
</dbReference>
<accession>A0A1E5T257</accession>
<dbReference type="GO" id="GO:0005524">
    <property type="term" value="F:ATP binding"/>
    <property type="evidence" value="ECO:0007669"/>
    <property type="project" value="UniProtKB-UniRule"/>
</dbReference>
<feature type="binding site" evidence="7">
    <location>
        <position position="36"/>
    </location>
    <ligand>
        <name>substrate</name>
    </ligand>
</feature>
<dbReference type="Pfam" id="PF01202">
    <property type="entry name" value="SKI"/>
    <property type="match status" value="1"/>
</dbReference>
<dbReference type="InterPro" id="IPR027417">
    <property type="entry name" value="P-loop_NTPase"/>
</dbReference>
<dbReference type="GO" id="GO:0008652">
    <property type="term" value="P:amino acid biosynthetic process"/>
    <property type="evidence" value="ECO:0007669"/>
    <property type="project" value="UniProtKB-KW"/>
</dbReference>
<keyword evidence="1 7" id="KW-0028">Amino-acid biosynthesis</keyword>
<keyword evidence="4 7" id="KW-0418">Kinase</keyword>
<protein>
    <recommendedName>
        <fullName evidence="7">Shikimate kinase</fullName>
        <shortName evidence="7">SK</shortName>
        <ecNumber evidence="7">2.7.1.71</ecNumber>
    </recommendedName>
</protein>
<dbReference type="PANTHER" id="PTHR21087">
    <property type="entry name" value="SHIKIMATE KINASE"/>
    <property type="match status" value="1"/>
</dbReference>
<feature type="binding site" evidence="7">
    <location>
        <position position="145"/>
    </location>
    <ligand>
        <name>substrate</name>
    </ligand>
</feature>
<feature type="binding site" evidence="7">
    <location>
        <position position="83"/>
    </location>
    <ligand>
        <name>substrate</name>
    </ligand>
</feature>
<keyword evidence="9" id="KW-1185">Reference proteome</keyword>
<evidence type="ECO:0000313" key="8">
    <source>
        <dbReference type="EMBL" id="OEK05450.1"/>
    </source>
</evidence>
<dbReference type="Gene3D" id="3.40.50.300">
    <property type="entry name" value="P-loop containing nucleotide triphosphate hydrolases"/>
    <property type="match status" value="1"/>
</dbReference>
<evidence type="ECO:0000256" key="5">
    <source>
        <dbReference type="ARBA" id="ARBA00022840"/>
    </source>
</evidence>
<dbReference type="RefSeq" id="WP_069836954.1">
    <property type="nucleotide sequence ID" value="NZ_MDGQ01000005.1"/>
</dbReference>
<dbReference type="GO" id="GO:0009073">
    <property type="term" value="P:aromatic amino acid family biosynthetic process"/>
    <property type="evidence" value="ECO:0007669"/>
    <property type="project" value="UniProtKB-KW"/>
</dbReference>
<comment type="function">
    <text evidence="7">Catalyzes the specific phosphorylation of the 3-hydroxyl group of shikimic acid using ATP as a cosubstrate.</text>
</comment>
<dbReference type="UniPathway" id="UPA00053">
    <property type="reaction ID" value="UER00088"/>
</dbReference>
<feature type="binding site" evidence="7">
    <location>
        <position position="60"/>
    </location>
    <ligand>
        <name>substrate</name>
    </ligand>
</feature>
<feature type="binding site" evidence="7">
    <location>
        <position position="123"/>
    </location>
    <ligand>
        <name>ATP</name>
        <dbReference type="ChEBI" id="CHEBI:30616"/>
    </ligand>
</feature>